<organism evidence="1 2">
    <name type="scientific">Marchantia polymorpha subsp. ruderalis</name>
    <dbReference type="NCBI Taxonomy" id="1480154"/>
    <lineage>
        <taxon>Eukaryota</taxon>
        <taxon>Viridiplantae</taxon>
        <taxon>Streptophyta</taxon>
        <taxon>Embryophyta</taxon>
        <taxon>Marchantiophyta</taxon>
        <taxon>Marchantiopsida</taxon>
        <taxon>Marchantiidae</taxon>
        <taxon>Marchantiales</taxon>
        <taxon>Marchantiaceae</taxon>
        <taxon>Marchantia</taxon>
    </lineage>
</organism>
<protein>
    <submittedName>
        <fullName evidence="1">Uncharacterized protein</fullName>
    </submittedName>
</protein>
<keyword evidence="2" id="KW-1185">Reference proteome</keyword>
<reference evidence="1" key="1">
    <citation type="submission" date="2016-03" db="EMBL/GenBank/DDBJ databases">
        <title>Mechanisms controlling the formation of the plant cell surface in tip-growing cells are functionally conserved among land plants.</title>
        <authorList>
            <person name="Honkanen S."/>
            <person name="Jones V.A."/>
            <person name="Morieri G."/>
            <person name="Champion C."/>
            <person name="Hetherington A.J."/>
            <person name="Kelly S."/>
            <person name="Saint-Marcoux D."/>
            <person name="Proust H."/>
            <person name="Prescott H."/>
            <person name="Dolan L."/>
        </authorList>
    </citation>
    <scope>NUCLEOTIDE SEQUENCE [LARGE SCALE GENOMIC DNA]</scope>
    <source>
        <tissue evidence="1">Whole gametophyte</tissue>
    </source>
</reference>
<dbReference type="Proteomes" id="UP000077202">
    <property type="component" value="Unassembled WGS sequence"/>
</dbReference>
<name>A0A176VVY0_MARPO</name>
<accession>A0A176VVY0</accession>
<dbReference type="AlphaFoldDB" id="A0A176VVY0"/>
<proteinExistence type="predicted"/>
<evidence type="ECO:0000313" key="2">
    <source>
        <dbReference type="Proteomes" id="UP000077202"/>
    </source>
</evidence>
<comment type="caution">
    <text evidence="1">The sequence shown here is derived from an EMBL/GenBank/DDBJ whole genome shotgun (WGS) entry which is preliminary data.</text>
</comment>
<gene>
    <name evidence="1" type="ORF">AXG93_3545s1250</name>
</gene>
<evidence type="ECO:0000313" key="1">
    <source>
        <dbReference type="EMBL" id="OAE24959.1"/>
    </source>
</evidence>
<sequence length="204" mass="23541">MKEVILDRHYAKVPHVTKGGRHNWKCLLQGCPFLGTFSQKNYIEKHWRKDHVDCHLQITQKLPLGSKTTGVSRKADKKELIDSCDKHFGNFCQRWIKHKQDKLDFFRGEGEISKSALDESEMYGSVEPIQPFFMSVHISQEVEKWGAKVEVKRMDAKKRNLLLEWGAKYTADELNTTDASYKIRVSTLENKGSVKWAVAANSPF</sequence>
<dbReference type="EMBL" id="LVLJ01002446">
    <property type="protein sequence ID" value="OAE24959.1"/>
    <property type="molecule type" value="Genomic_DNA"/>
</dbReference>